<dbReference type="AlphaFoldDB" id="A0A0G0H1W7"/>
<organism evidence="2 3">
    <name type="scientific">candidate division WS6 bacterium GW2011_GWA2_37_6</name>
    <dbReference type="NCBI Taxonomy" id="1619087"/>
    <lineage>
        <taxon>Bacteria</taxon>
        <taxon>Candidatus Dojkabacteria</taxon>
    </lineage>
</organism>
<protein>
    <recommendedName>
        <fullName evidence="1">DUF1858 domain-containing protein</fullName>
    </recommendedName>
</protein>
<proteinExistence type="predicted"/>
<comment type="caution">
    <text evidence="2">The sequence shown here is derived from an EMBL/GenBank/DDBJ whole genome shotgun (WGS) entry which is preliminary data.</text>
</comment>
<gene>
    <name evidence="2" type="ORF">US52_C0008G0016</name>
</gene>
<evidence type="ECO:0000259" key="1">
    <source>
        <dbReference type="Pfam" id="PF08984"/>
    </source>
</evidence>
<dbReference type="Gene3D" id="1.10.3910.10">
    <property type="entry name" value="SP0561-like"/>
    <property type="match status" value="1"/>
</dbReference>
<dbReference type="Pfam" id="PF08984">
    <property type="entry name" value="DUF1858"/>
    <property type="match status" value="1"/>
</dbReference>
<evidence type="ECO:0000313" key="2">
    <source>
        <dbReference type="EMBL" id="KKQ36117.1"/>
    </source>
</evidence>
<dbReference type="NCBIfam" id="TIGR03980">
    <property type="entry name" value="prismane_assoc"/>
    <property type="match status" value="1"/>
</dbReference>
<name>A0A0G0H1W7_9BACT</name>
<feature type="domain" description="DUF1858" evidence="1">
    <location>
        <begin position="12"/>
        <end position="60"/>
    </location>
</feature>
<sequence length="82" mass="9307">MKNSKSEQKFVIKKDTPIIEITERFPDIGSYLVDEYGFFCIGCPLSVTETIYDGALVHGLTESEAEELIRELNSMIMHPISH</sequence>
<dbReference type="InterPro" id="IPR038062">
    <property type="entry name" value="ScdA-like_N_sf"/>
</dbReference>
<evidence type="ECO:0000313" key="3">
    <source>
        <dbReference type="Proteomes" id="UP000034852"/>
    </source>
</evidence>
<dbReference type="InterPro" id="IPR023883">
    <property type="entry name" value="CHP03980_redox-disulphide"/>
</dbReference>
<reference evidence="2" key="1">
    <citation type="journal article" date="2015" name="Nature">
        <title>rRNA introns, odd ribosomes, and small enigmatic genomes across a large radiation of phyla.</title>
        <authorList>
            <person name="Brown C.T."/>
            <person name="Hug L.A."/>
            <person name="Thomas B.C."/>
            <person name="Sharon I."/>
            <person name="Castelle C.J."/>
            <person name="Singh A."/>
            <person name="Wilkins M.J."/>
            <person name="Williams K.H."/>
            <person name="Banfield J.F."/>
        </authorList>
    </citation>
    <scope>NUCLEOTIDE SEQUENCE [LARGE SCALE GENOMIC DNA]</scope>
</reference>
<accession>A0A0G0H1W7</accession>
<dbReference type="SUPFAM" id="SSF140683">
    <property type="entry name" value="SP0561-like"/>
    <property type="match status" value="1"/>
</dbReference>
<dbReference type="EMBL" id="LBTH01000008">
    <property type="protein sequence ID" value="KKQ36117.1"/>
    <property type="molecule type" value="Genomic_DNA"/>
</dbReference>
<dbReference type="Proteomes" id="UP000034852">
    <property type="component" value="Unassembled WGS sequence"/>
</dbReference>
<dbReference type="InterPro" id="IPR015077">
    <property type="entry name" value="DUF1858"/>
</dbReference>